<dbReference type="PANTHER" id="PTHR37016">
    <property type="match status" value="1"/>
</dbReference>
<evidence type="ECO:0000256" key="1">
    <source>
        <dbReference type="ARBA" id="ARBA00001947"/>
    </source>
</evidence>
<name>A0A395JL36_9GAMM</name>
<keyword evidence="3" id="KW-0645">Protease</keyword>
<organism evidence="10 11">
    <name type="scientific">Arenicella xantha</name>
    <dbReference type="NCBI Taxonomy" id="644221"/>
    <lineage>
        <taxon>Bacteria</taxon>
        <taxon>Pseudomonadati</taxon>
        <taxon>Pseudomonadota</taxon>
        <taxon>Gammaproteobacteria</taxon>
        <taxon>Arenicellales</taxon>
        <taxon>Arenicellaceae</taxon>
        <taxon>Arenicella</taxon>
    </lineage>
</organism>
<evidence type="ECO:0000256" key="4">
    <source>
        <dbReference type="ARBA" id="ARBA00022723"/>
    </source>
</evidence>
<evidence type="ECO:0000256" key="2">
    <source>
        <dbReference type="ARBA" id="ARBA00010279"/>
    </source>
</evidence>
<keyword evidence="7" id="KW-0482">Metalloprotease</keyword>
<dbReference type="SUPFAM" id="SSF55486">
    <property type="entry name" value="Metalloproteases ('zincins'), catalytic domain"/>
    <property type="match status" value="1"/>
</dbReference>
<dbReference type="InterPro" id="IPR029463">
    <property type="entry name" value="Lys_MEP"/>
</dbReference>
<dbReference type="SMART" id="SM01351">
    <property type="entry name" value="Aspzincin_M35"/>
    <property type="match status" value="1"/>
</dbReference>
<gene>
    <name evidence="10" type="ORF">DFR28_102912</name>
</gene>
<dbReference type="InParanoid" id="A0A395JL36"/>
<dbReference type="AlphaFoldDB" id="A0A395JL36"/>
<evidence type="ECO:0000313" key="10">
    <source>
        <dbReference type="EMBL" id="RBP51482.1"/>
    </source>
</evidence>
<dbReference type="GO" id="GO:0004222">
    <property type="term" value="F:metalloendopeptidase activity"/>
    <property type="evidence" value="ECO:0007669"/>
    <property type="project" value="InterPro"/>
</dbReference>
<dbReference type="OrthoDB" id="7649992at2"/>
<evidence type="ECO:0000259" key="9">
    <source>
        <dbReference type="SMART" id="SM01351"/>
    </source>
</evidence>
<dbReference type="InterPro" id="IPR050414">
    <property type="entry name" value="Fungal_M35_metalloproteases"/>
</dbReference>
<comment type="cofactor">
    <cofactor evidence="1">
        <name>Zn(2+)</name>
        <dbReference type="ChEBI" id="CHEBI:29105"/>
    </cofactor>
</comment>
<proteinExistence type="inferred from homology"/>
<keyword evidence="6" id="KW-0862">Zinc</keyword>
<dbReference type="InterPro" id="IPR024079">
    <property type="entry name" value="MetalloPept_cat_dom_sf"/>
</dbReference>
<dbReference type="GO" id="GO:0006508">
    <property type="term" value="P:proteolysis"/>
    <property type="evidence" value="ECO:0007669"/>
    <property type="project" value="UniProtKB-KW"/>
</dbReference>
<reference evidence="10 11" key="1">
    <citation type="submission" date="2018-06" db="EMBL/GenBank/DDBJ databases">
        <title>Genomic Encyclopedia of Type Strains, Phase IV (KMG-IV): sequencing the most valuable type-strain genomes for metagenomic binning, comparative biology and taxonomic classification.</title>
        <authorList>
            <person name="Goeker M."/>
        </authorList>
    </citation>
    <scope>NUCLEOTIDE SEQUENCE [LARGE SCALE GENOMIC DNA]</scope>
    <source>
        <strain evidence="10 11">DSM 24032</strain>
    </source>
</reference>
<dbReference type="Pfam" id="PF14521">
    <property type="entry name" value="Aspzincin_M35"/>
    <property type="match status" value="1"/>
</dbReference>
<dbReference type="RefSeq" id="WP_147250993.1">
    <property type="nucleotide sequence ID" value="NZ_QNRT01000002.1"/>
</dbReference>
<sequence>MLNLFRVIVRTRTATQVVCLSLLLCGVVSMSAAASLPAGIEVSLQTVQAKYGKDDAVMVKVTYRNVTSEAIKLLTWETALAGRVDEDFLRIVHEGSVVPYSGRHYKRYPPTDADYVTVYPGASVSATVDLSTGYSLSYKGDYLVSVKGGAVTSGSQKAPQVTIVLTSDRAIRFKQTPAFSGCFGDRPSQIDAALGSAERLARTASEDLRNNPVSVRGDARRYREWFGAYSESRWDRVQRNFDRIYSALSTRQITFICDDTSPFFAYVYINDPYKIYLGSVFWQVPQTGTDSKAGTIIHEVSHFTIVAGTDDVVYGQSGARSLANSNPNDAITNADSHEYFAENTPSLDMSTEPEPEPEPKPFIIQILQLLLFDD</sequence>
<dbReference type="PANTHER" id="PTHR37016:SF3">
    <property type="entry name" value="NEUTRAL PROTEASE 2-RELATED"/>
    <property type="match status" value="1"/>
</dbReference>
<feature type="signal peptide" evidence="8">
    <location>
        <begin position="1"/>
        <end position="34"/>
    </location>
</feature>
<keyword evidence="11" id="KW-1185">Reference proteome</keyword>
<keyword evidence="5" id="KW-0378">Hydrolase</keyword>
<evidence type="ECO:0000313" key="11">
    <source>
        <dbReference type="Proteomes" id="UP000253083"/>
    </source>
</evidence>
<dbReference type="Gene3D" id="3.40.390.10">
    <property type="entry name" value="Collagenase (Catalytic Domain)"/>
    <property type="match status" value="1"/>
</dbReference>
<comment type="caution">
    <text evidence="10">The sequence shown here is derived from an EMBL/GenBank/DDBJ whole genome shotgun (WGS) entry which is preliminary data.</text>
</comment>
<keyword evidence="8" id="KW-0732">Signal</keyword>
<evidence type="ECO:0000256" key="8">
    <source>
        <dbReference type="SAM" id="SignalP"/>
    </source>
</evidence>
<feature type="domain" description="Lysine-specific metallo-endopeptidase" evidence="9">
    <location>
        <begin position="206"/>
        <end position="342"/>
    </location>
</feature>
<dbReference type="EMBL" id="QNRT01000002">
    <property type="protein sequence ID" value="RBP51482.1"/>
    <property type="molecule type" value="Genomic_DNA"/>
</dbReference>
<protein>
    <submittedName>
        <fullName evidence="10">Extracellular peptidase</fullName>
    </submittedName>
</protein>
<keyword evidence="4" id="KW-0479">Metal-binding</keyword>
<accession>A0A395JL36</accession>
<evidence type="ECO:0000256" key="6">
    <source>
        <dbReference type="ARBA" id="ARBA00022833"/>
    </source>
</evidence>
<dbReference type="Gene3D" id="2.60.40.2970">
    <property type="match status" value="1"/>
</dbReference>
<dbReference type="Proteomes" id="UP000253083">
    <property type="component" value="Unassembled WGS sequence"/>
</dbReference>
<feature type="chain" id="PRO_5017390360" evidence="8">
    <location>
        <begin position="35"/>
        <end position="374"/>
    </location>
</feature>
<dbReference type="GO" id="GO:0046872">
    <property type="term" value="F:metal ion binding"/>
    <property type="evidence" value="ECO:0007669"/>
    <property type="project" value="UniProtKB-KW"/>
</dbReference>
<comment type="similarity">
    <text evidence="2">Belongs to the peptidase M35 family.</text>
</comment>
<evidence type="ECO:0000256" key="7">
    <source>
        <dbReference type="ARBA" id="ARBA00023049"/>
    </source>
</evidence>
<evidence type="ECO:0000256" key="5">
    <source>
        <dbReference type="ARBA" id="ARBA00022801"/>
    </source>
</evidence>
<evidence type="ECO:0000256" key="3">
    <source>
        <dbReference type="ARBA" id="ARBA00022670"/>
    </source>
</evidence>